<evidence type="ECO:0000256" key="6">
    <source>
        <dbReference type="SAM" id="MobiDB-lite"/>
    </source>
</evidence>
<dbReference type="InterPro" id="IPR032378">
    <property type="entry name" value="ZC3H15/TMA46_C"/>
</dbReference>
<protein>
    <recommendedName>
        <fullName evidence="7">C3H1-type domain-containing protein</fullName>
    </recommendedName>
</protein>
<comment type="similarity">
    <text evidence="1">Belongs to the ZC3H15/TMA46 family.</text>
</comment>
<dbReference type="PANTHER" id="PTHR12681:SF0">
    <property type="entry name" value="ZINC FINGER CCCH DOMAIN-CONTAINING PROTEIN 15"/>
    <property type="match status" value="1"/>
</dbReference>
<dbReference type="InterPro" id="IPR000571">
    <property type="entry name" value="Znf_CCCH"/>
</dbReference>
<evidence type="ECO:0000313" key="8">
    <source>
        <dbReference type="EMBL" id="KAL3096775.1"/>
    </source>
</evidence>
<feature type="domain" description="C3H1-type" evidence="7">
    <location>
        <begin position="161"/>
        <end position="198"/>
    </location>
</feature>
<feature type="region of interest" description="Disordered" evidence="6">
    <location>
        <begin position="294"/>
        <end position="365"/>
    </location>
</feature>
<dbReference type="GO" id="GO:0008270">
    <property type="term" value="F:zinc ion binding"/>
    <property type="evidence" value="ECO:0007669"/>
    <property type="project" value="UniProtKB-KW"/>
</dbReference>
<dbReference type="Gene3D" id="4.10.1000.10">
    <property type="entry name" value="Zinc finger, CCCH-type"/>
    <property type="match status" value="1"/>
</dbReference>
<feature type="compositionally biased region" description="Acidic residues" evidence="6">
    <location>
        <begin position="328"/>
        <end position="346"/>
    </location>
</feature>
<name>A0ABD2K1Y8_9BILA</name>
<feature type="region of interest" description="Disordered" evidence="6">
    <location>
        <begin position="1"/>
        <end position="20"/>
    </location>
</feature>
<dbReference type="PROSITE" id="PS50103">
    <property type="entry name" value="ZF_C3H1"/>
    <property type="match status" value="2"/>
</dbReference>
<dbReference type="InterPro" id="IPR032297">
    <property type="entry name" value="Torus"/>
</dbReference>
<dbReference type="AlphaFoldDB" id="A0ABD2K1Y8"/>
<feature type="compositionally biased region" description="Low complexity" evidence="6">
    <location>
        <begin position="347"/>
        <end position="365"/>
    </location>
</feature>
<dbReference type="InterPro" id="IPR036855">
    <property type="entry name" value="Znf_CCCH_sf"/>
</dbReference>
<feature type="compositionally biased region" description="Basic and acidic residues" evidence="6">
    <location>
        <begin position="11"/>
        <end position="20"/>
    </location>
</feature>
<dbReference type="Pfam" id="PF16543">
    <property type="entry name" value="DFRP_C"/>
    <property type="match status" value="1"/>
</dbReference>
<evidence type="ECO:0000256" key="3">
    <source>
        <dbReference type="ARBA" id="ARBA00022771"/>
    </source>
</evidence>
<proteinExistence type="inferred from homology"/>
<keyword evidence="3 5" id="KW-0863">Zinc-finger</keyword>
<evidence type="ECO:0000256" key="4">
    <source>
        <dbReference type="ARBA" id="ARBA00022833"/>
    </source>
</evidence>
<keyword evidence="4 5" id="KW-0862">Zinc</keyword>
<dbReference type="Proteomes" id="UP001620626">
    <property type="component" value="Unassembled WGS sequence"/>
</dbReference>
<feature type="compositionally biased region" description="Acidic residues" evidence="6">
    <location>
        <begin position="384"/>
        <end position="404"/>
    </location>
</feature>
<feature type="region of interest" description="Disordered" evidence="6">
    <location>
        <begin position="380"/>
        <end position="417"/>
    </location>
</feature>
<accession>A0ABD2K1Y8</accession>
<dbReference type="Gene3D" id="6.20.400.10">
    <property type="match status" value="1"/>
</dbReference>
<dbReference type="SMART" id="SM00356">
    <property type="entry name" value="ZnF_C3H1"/>
    <property type="match status" value="2"/>
</dbReference>
<feature type="region of interest" description="Disordered" evidence="6">
    <location>
        <begin position="130"/>
        <end position="158"/>
    </location>
</feature>
<dbReference type="Pfam" id="PF16131">
    <property type="entry name" value="Torus"/>
    <property type="match status" value="1"/>
</dbReference>
<sequence>MPPKNAPKTSKKAEEKKKQKVLEDRTFGMKNKKLRAQMEKNIMGAPSKQFTPKKKQEDEDLKDINKIFKPVVQSTQQKVSADVDPKSVLCVFFKQGLCTKGNKCKFSHDLSIQQKTMKKNLYVDSRDLGDKKDETNENWDEKTLQDVAEKKHGEKDRKRPNQTDILCKYFLEAVENSKYGWFWECPNGDTCIYRHALPPGYILKKDKKKMEEQNRLTRITLEEFIETERSKLLDQNLTKVTLDTFLAWKKKKMHEKRQAQRQSDKNKLATFKSGKQAGLSGRDLFTFNPELIAEQNGEDDDEANEVAQYEREEQEEGETDEQMHAFEIDEGTFQDLKLDDEAEDDAAAGGAQNVQSSSSATTTATGKVVVFDAELFQDEAGMVDVDDDDLLESNSSTDDDDDNDGGGVQGGGGDGQK</sequence>
<reference evidence="8 9" key="1">
    <citation type="submission" date="2024-10" db="EMBL/GenBank/DDBJ databases">
        <authorList>
            <person name="Kim D."/>
        </authorList>
    </citation>
    <scope>NUCLEOTIDE SEQUENCE [LARGE SCALE GENOMIC DNA]</scope>
    <source>
        <strain evidence="8">BH-2024</strain>
    </source>
</reference>
<evidence type="ECO:0000256" key="1">
    <source>
        <dbReference type="ARBA" id="ARBA00010043"/>
    </source>
</evidence>
<dbReference type="EMBL" id="JBICBT010000852">
    <property type="protein sequence ID" value="KAL3096775.1"/>
    <property type="molecule type" value="Genomic_DNA"/>
</dbReference>
<keyword evidence="9" id="KW-1185">Reference proteome</keyword>
<evidence type="ECO:0000259" key="7">
    <source>
        <dbReference type="PROSITE" id="PS50103"/>
    </source>
</evidence>
<comment type="caution">
    <text evidence="8">The sequence shown here is derived from an EMBL/GenBank/DDBJ whole genome shotgun (WGS) entry which is preliminary data.</text>
</comment>
<evidence type="ECO:0000256" key="5">
    <source>
        <dbReference type="PROSITE-ProRule" id="PRU00723"/>
    </source>
</evidence>
<feature type="zinc finger region" description="C3H1-type" evidence="5">
    <location>
        <begin position="161"/>
        <end position="198"/>
    </location>
</feature>
<feature type="domain" description="C3H1-type" evidence="7">
    <location>
        <begin position="84"/>
        <end position="111"/>
    </location>
</feature>
<feature type="compositionally biased region" description="Gly residues" evidence="6">
    <location>
        <begin position="405"/>
        <end position="417"/>
    </location>
</feature>
<evidence type="ECO:0000313" key="9">
    <source>
        <dbReference type="Proteomes" id="UP001620626"/>
    </source>
</evidence>
<keyword evidence="2 5" id="KW-0479">Metal-binding</keyword>
<dbReference type="SUPFAM" id="SSF90229">
    <property type="entry name" value="CCCH zinc finger"/>
    <property type="match status" value="1"/>
</dbReference>
<dbReference type="PANTHER" id="PTHR12681">
    <property type="entry name" value="ZINC FINGER-CONTAINING PROTEIN P48ZNF"/>
    <property type="match status" value="1"/>
</dbReference>
<evidence type="ECO:0000256" key="2">
    <source>
        <dbReference type="ARBA" id="ARBA00022723"/>
    </source>
</evidence>
<feature type="zinc finger region" description="C3H1-type" evidence="5">
    <location>
        <begin position="84"/>
        <end position="111"/>
    </location>
</feature>
<organism evidence="8 9">
    <name type="scientific">Heterodera trifolii</name>
    <dbReference type="NCBI Taxonomy" id="157864"/>
    <lineage>
        <taxon>Eukaryota</taxon>
        <taxon>Metazoa</taxon>
        <taxon>Ecdysozoa</taxon>
        <taxon>Nematoda</taxon>
        <taxon>Chromadorea</taxon>
        <taxon>Rhabditida</taxon>
        <taxon>Tylenchina</taxon>
        <taxon>Tylenchomorpha</taxon>
        <taxon>Tylenchoidea</taxon>
        <taxon>Heteroderidae</taxon>
        <taxon>Heteroderinae</taxon>
        <taxon>Heterodera</taxon>
    </lineage>
</organism>
<gene>
    <name evidence="8" type="ORF">niasHT_029659</name>
</gene>